<feature type="domain" description="Prolyl 4-hydroxylase alpha subunit Fe(2+) 2OG dioxygenase" evidence="1">
    <location>
        <begin position="126"/>
        <end position="213"/>
    </location>
</feature>
<dbReference type="OrthoDB" id="27483at2759"/>
<reference evidence="2" key="2">
    <citation type="submission" date="2020-11" db="EMBL/GenBank/DDBJ databases">
        <title>Whole genome sequencing of Colletotrichum sp.</title>
        <authorList>
            <person name="Li H."/>
        </authorList>
    </citation>
    <scope>NUCLEOTIDE SEQUENCE</scope>
    <source>
        <strain evidence="2">CkLH20</strain>
    </source>
</reference>
<sequence length="914" mass="101974">MPTSTTATGSITLHTRLDGIKSVGDFANFTRYPTSANQGLKIEGHPAFPLPLTHADAEKIKGACKQAPFGKGEDTVVDTSVRNTWELGHTDFQLINPEWPGFLQKVALTAASGLGLLNITVKPHKLLLYEKGSFFKRHKDSEKEPGMVGTLVVCLPSEHQGGDVHLTFGSDQRTFSTAPSSTFDVSALAWFSDVTHEVKELTSGYRLALTYNIIQNGPVKQSAGFFGQQAQQVKQVLLQWQINFSKEKMLVYPLGHKYSESSLSMRNMKGRDKAVCQALQDVASQSGVFLLFAHQTHTQGEDADDYGYGGYDDEEDVAGTSLDAIFTPEGKQIATHIIVDDDENLVPNFFKERAPDSEEEGEFTGNEGAANTYRYHDTVAVLVKKQHLAKFLKNDRYSVGPDAHTDNMVKFVTADLEEHVEHKSTKLSALEFLRAALQIKGGSQKTTPPIAVYWALELDDPALFRGAMVAATQASQETYTEALSVTCVYVEAHFSENPDAIEWDKWLGDTTNSSPLSTFYNSIQHFIPRFKSDAVRDSFSKWSESRLDWKLGTLPELGTIELSFFAKTLESRHDKPDWIMSSLLPALTSRGTRDLIYKVLNTVFVKREQREFKNAKDIYQFIVQNGLVKLLITGEDLAPIKVPYGTSAGIGPLTEFVYRVNEGLSLGATESALQLLEAGCNNLVWTKAEWDPTTVMFNVVKLFLKPLIITLQKHNVPSSHHESIRSLFEVVIGEGLHRQLGPFPPPPVGWSYKPRRCRPAGHPKMFGSHGYQSQCTDCPSLEAFLTAPDQKVWRFSAAEPRRKHVESVLYECTRFFNLSTERGRSPYTLVIEKNGGEYQAEVEQWRTRLRGLESNLAPLRNDLVQTILGEDRYRELILLEGMQGQGTLGNGAGVKREAEEPAFGQPPAAHRRMW</sequence>
<dbReference type="PANTHER" id="PTHR33099">
    <property type="entry name" value="FE2OG DIOXYGENASE DOMAIN-CONTAINING PROTEIN"/>
    <property type="match status" value="1"/>
</dbReference>
<gene>
    <name evidence="2" type="ORF">CkaCkLH20_03018</name>
</gene>
<organism evidence="2 3">
    <name type="scientific">Colletotrichum karsti</name>
    <dbReference type="NCBI Taxonomy" id="1095194"/>
    <lineage>
        <taxon>Eukaryota</taxon>
        <taxon>Fungi</taxon>
        <taxon>Dikarya</taxon>
        <taxon>Ascomycota</taxon>
        <taxon>Pezizomycotina</taxon>
        <taxon>Sordariomycetes</taxon>
        <taxon>Hypocreomycetidae</taxon>
        <taxon>Glomerellales</taxon>
        <taxon>Glomerellaceae</taxon>
        <taxon>Colletotrichum</taxon>
        <taxon>Colletotrichum boninense species complex</taxon>
    </lineage>
</organism>
<dbReference type="Pfam" id="PF13640">
    <property type="entry name" value="2OG-FeII_Oxy_3"/>
    <property type="match status" value="1"/>
</dbReference>
<evidence type="ECO:0000259" key="1">
    <source>
        <dbReference type="Pfam" id="PF13640"/>
    </source>
</evidence>
<dbReference type="Gene3D" id="2.60.120.620">
    <property type="entry name" value="q2cbj1_9rhob like domain"/>
    <property type="match status" value="1"/>
</dbReference>
<dbReference type="EMBL" id="JAATWM020000007">
    <property type="protein sequence ID" value="KAF9879475.1"/>
    <property type="molecule type" value="Genomic_DNA"/>
</dbReference>
<accession>A0A9P6IHY5</accession>
<evidence type="ECO:0000313" key="2">
    <source>
        <dbReference type="EMBL" id="KAF9879475.1"/>
    </source>
</evidence>
<keyword evidence="3" id="KW-1185">Reference proteome</keyword>
<proteinExistence type="predicted"/>
<comment type="caution">
    <text evidence="2">The sequence shown here is derived from an EMBL/GenBank/DDBJ whole genome shotgun (WGS) entry which is preliminary data.</text>
</comment>
<reference evidence="2" key="1">
    <citation type="submission" date="2020-03" db="EMBL/GenBank/DDBJ databases">
        <authorList>
            <person name="He L."/>
        </authorList>
    </citation>
    <scope>NUCLEOTIDE SEQUENCE</scope>
    <source>
        <strain evidence="2">CkLH20</strain>
    </source>
</reference>
<dbReference type="RefSeq" id="XP_038748936.1">
    <property type="nucleotide sequence ID" value="XM_038885737.1"/>
</dbReference>
<dbReference type="AlphaFoldDB" id="A0A9P6IHY5"/>
<dbReference type="InterPro" id="IPR044862">
    <property type="entry name" value="Pro_4_hyd_alph_FE2OG_OXY"/>
</dbReference>
<dbReference type="Proteomes" id="UP000781932">
    <property type="component" value="Unassembled WGS sequence"/>
</dbReference>
<protein>
    <recommendedName>
        <fullName evidence="1">Prolyl 4-hydroxylase alpha subunit Fe(2+) 2OG dioxygenase domain-containing protein</fullName>
    </recommendedName>
</protein>
<name>A0A9P6IHY5_9PEZI</name>
<dbReference type="PANTHER" id="PTHR33099:SF7">
    <property type="entry name" value="MYND-TYPE DOMAIN-CONTAINING PROTEIN"/>
    <property type="match status" value="1"/>
</dbReference>
<dbReference type="GeneID" id="62158811"/>
<evidence type="ECO:0000313" key="3">
    <source>
        <dbReference type="Proteomes" id="UP000781932"/>
    </source>
</evidence>